<keyword evidence="4" id="KW-1015">Disulfide bond</keyword>
<dbReference type="InterPro" id="IPR036508">
    <property type="entry name" value="Chitin-bd_dom_sf"/>
</dbReference>
<evidence type="ECO:0000256" key="2">
    <source>
        <dbReference type="ARBA" id="ARBA00022729"/>
    </source>
</evidence>
<evidence type="ECO:0000313" key="10">
    <source>
        <dbReference type="Proteomes" id="UP000076408"/>
    </source>
</evidence>
<keyword evidence="1" id="KW-0147">Chitin-binding</keyword>
<keyword evidence="3" id="KW-0677">Repeat</keyword>
<dbReference type="InterPro" id="IPR051940">
    <property type="entry name" value="Chitin_bind-dev_reg"/>
</dbReference>
<dbReference type="OrthoDB" id="6020543at2759"/>
<accession>A0A182YP89</accession>
<sequence length="294" mass="31195">MIVNLLKYPALGLVLIASILAEPGDRIPNHPDCTTPQGNIPVYLVHPTNCSRFYECKGRDAWEFECPAGLHFNSRINVCDYPAIAQCEGQSPVTPTNPTPTPVATTTTATGTTPATSTTHPASTPPVTGDLTTTTQQPGTTHNPTTTEGPSSAGTTAEQTSTTNNPTTTEGPSSAGTTAEQTSTTNNPTTTVGTSWDDTTTTWHPDTTPDSYTTTTSAWQVTTTTNPNCPPPGSAQPNYYPDSTDCSKYMGCQENCVQHFQCPAGLYWNDLQKRCDTFANSQCTCPIIPPAPNA</sequence>
<dbReference type="Proteomes" id="UP000076408">
    <property type="component" value="Unassembled WGS sequence"/>
</dbReference>
<feature type="chain" id="PRO_5044292263" description="Chitin-binding type-2 domain-containing protein" evidence="7">
    <location>
        <begin position="22"/>
        <end position="294"/>
    </location>
</feature>
<dbReference type="PANTHER" id="PTHR23301:SF0">
    <property type="entry name" value="CHITIN-BINDING TYPE-2 DOMAIN-CONTAINING PROTEIN-RELATED"/>
    <property type="match status" value="1"/>
</dbReference>
<feature type="signal peptide" evidence="7">
    <location>
        <begin position="1"/>
        <end position="21"/>
    </location>
</feature>
<feature type="domain" description="Chitin-binding type-2" evidence="8">
    <location>
        <begin position="30"/>
        <end position="89"/>
    </location>
</feature>
<reference evidence="10" key="1">
    <citation type="journal article" date="2014" name="Genome Biol.">
        <title>Genome analysis of a major urban malaria vector mosquito, Anopheles stephensi.</title>
        <authorList>
            <person name="Jiang X."/>
            <person name="Peery A."/>
            <person name="Hall A.B."/>
            <person name="Sharma A."/>
            <person name="Chen X.G."/>
            <person name="Waterhouse R.M."/>
            <person name="Komissarov A."/>
            <person name="Riehle M.M."/>
            <person name="Shouche Y."/>
            <person name="Sharakhova M.V."/>
            <person name="Lawson D."/>
            <person name="Pakpour N."/>
            <person name="Arensburger P."/>
            <person name="Davidson V.L."/>
            <person name="Eiglmeier K."/>
            <person name="Emrich S."/>
            <person name="George P."/>
            <person name="Kennedy R.C."/>
            <person name="Mane S.P."/>
            <person name="Maslen G."/>
            <person name="Oringanje C."/>
            <person name="Qi Y."/>
            <person name="Settlage R."/>
            <person name="Tojo M."/>
            <person name="Tubio J.M."/>
            <person name="Unger M.F."/>
            <person name="Wang B."/>
            <person name="Vernick K.D."/>
            <person name="Ribeiro J.M."/>
            <person name="James A.A."/>
            <person name="Michel K."/>
            <person name="Riehle M.A."/>
            <person name="Luckhart S."/>
            <person name="Sharakhov I.V."/>
            <person name="Tu Z."/>
        </authorList>
    </citation>
    <scope>NUCLEOTIDE SEQUENCE [LARGE SCALE GENOMIC DNA]</scope>
    <source>
        <strain evidence="10">Indian</strain>
    </source>
</reference>
<evidence type="ECO:0000313" key="9">
    <source>
        <dbReference type="EnsemblMetazoa" id="ASTEI10275-PA"/>
    </source>
</evidence>
<feature type="region of interest" description="Disordered" evidence="6">
    <location>
        <begin position="90"/>
        <end position="215"/>
    </location>
</feature>
<organism evidence="9 10">
    <name type="scientific">Anopheles stephensi</name>
    <name type="common">Indo-Pakistan malaria mosquito</name>
    <dbReference type="NCBI Taxonomy" id="30069"/>
    <lineage>
        <taxon>Eukaryota</taxon>
        <taxon>Metazoa</taxon>
        <taxon>Ecdysozoa</taxon>
        <taxon>Arthropoda</taxon>
        <taxon>Hexapoda</taxon>
        <taxon>Insecta</taxon>
        <taxon>Pterygota</taxon>
        <taxon>Neoptera</taxon>
        <taxon>Endopterygota</taxon>
        <taxon>Diptera</taxon>
        <taxon>Nematocera</taxon>
        <taxon>Culicoidea</taxon>
        <taxon>Culicidae</taxon>
        <taxon>Anophelinae</taxon>
        <taxon>Anopheles</taxon>
    </lineage>
</organism>
<feature type="compositionally biased region" description="Low complexity" evidence="6">
    <location>
        <begin position="102"/>
        <end position="215"/>
    </location>
</feature>
<dbReference type="PROSITE" id="PS50940">
    <property type="entry name" value="CHIT_BIND_II"/>
    <property type="match status" value="2"/>
</dbReference>
<dbReference type="SUPFAM" id="SSF57625">
    <property type="entry name" value="Invertebrate chitin-binding proteins"/>
    <property type="match status" value="2"/>
</dbReference>
<dbReference type="SMART" id="SM00494">
    <property type="entry name" value="ChtBD2"/>
    <property type="match status" value="2"/>
</dbReference>
<keyword evidence="10" id="KW-1185">Reference proteome</keyword>
<dbReference type="PANTHER" id="PTHR23301">
    <property type="entry name" value="CHITIN BINDING PERITROPHIN-A"/>
    <property type="match status" value="1"/>
</dbReference>
<dbReference type="KEGG" id="aste:118509592"/>
<protein>
    <recommendedName>
        <fullName evidence="8">Chitin-binding type-2 domain-containing protein</fullName>
    </recommendedName>
</protein>
<evidence type="ECO:0000256" key="7">
    <source>
        <dbReference type="SAM" id="SignalP"/>
    </source>
</evidence>
<dbReference type="RefSeq" id="XP_035906265.1">
    <property type="nucleotide sequence ID" value="XM_036050372.1"/>
</dbReference>
<proteinExistence type="predicted"/>
<dbReference type="GO" id="GO:0005576">
    <property type="term" value="C:extracellular region"/>
    <property type="evidence" value="ECO:0007669"/>
    <property type="project" value="InterPro"/>
</dbReference>
<keyword evidence="2 7" id="KW-0732">Signal</keyword>
<evidence type="ECO:0000259" key="8">
    <source>
        <dbReference type="PROSITE" id="PS50940"/>
    </source>
</evidence>
<reference evidence="9" key="2">
    <citation type="submission" date="2020-05" db="UniProtKB">
        <authorList>
            <consortium name="EnsemblMetazoa"/>
        </authorList>
    </citation>
    <scope>IDENTIFICATION</scope>
    <source>
        <strain evidence="9">Indian</strain>
    </source>
</reference>
<dbReference type="InterPro" id="IPR002557">
    <property type="entry name" value="Chitin-bd_dom"/>
</dbReference>
<feature type="domain" description="Chitin-binding type-2" evidence="8">
    <location>
        <begin position="226"/>
        <end position="284"/>
    </location>
</feature>
<dbReference type="OMA" id="LFYYCVW"/>
<dbReference type="VEuPathDB" id="VectorBase:ASTEI20_044849"/>
<dbReference type="VEuPathDB" id="VectorBase:ASTEI10275"/>
<evidence type="ECO:0000256" key="1">
    <source>
        <dbReference type="ARBA" id="ARBA00022669"/>
    </source>
</evidence>
<dbReference type="EnsemblMetazoa" id="ASTEI10275-RA">
    <property type="protein sequence ID" value="ASTEI10275-PA"/>
    <property type="gene ID" value="ASTEI10275"/>
</dbReference>
<dbReference type="Gene3D" id="2.170.140.10">
    <property type="entry name" value="Chitin binding domain"/>
    <property type="match status" value="2"/>
</dbReference>
<dbReference type="Pfam" id="PF01607">
    <property type="entry name" value="CBM_14"/>
    <property type="match status" value="2"/>
</dbReference>
<evidence type="ECO:0000256" key="6">
    <source>
        <dbReference type="SAM" id="MobiDB-lite"/>
    </source>
</evidence>
<evidence type="ECO:0000256" key="5">
    <source>
        <dbReference type="ARBA" id="ARBA00023180"/>
    </source>
</evidence>
<evidence type="ECO:0000256" key="3">
    <source>
        <dbReference type="ARBA" id="ARBA00022737"/>
    </source>
</evidence>
<evidence type="ECO:0000256" key="4">
    <source>
        <dbReference type="ARBA" id="ARBA00023157"/>
    </source>
</evidence>
<dbReference type="GeneID" id="118509592"/>
<dbReference type="AlphaFoldDB" id="A0A182YP89"/>
<dbReference type="GO" id="GO:0008061">
    <property type="term" value="F:chitin binding"/>
    <property type="evidence" value="ECO:0007669"/>
    <property type="project" value="UniProtKB-KW"/>
</dbReference>
<name>A0A182YP89_ANOST</name>
<keyword evidence="5" id="KW-0325">Glycoprotein</keyword>